<dbReference type="Gene3D" id="2.60.310.20">
    <property type="match status" value="1"/>
</dbReference>
<dbReference type="PANTHER" id="PTHR11474:SF76">
    <property type="entry name" value="SHKT DOMAIN-CONTAINING PROTEIN"/>
    <property type="match status" value="1"/>
</dbReference>
<gene>
    <name evidence="14" type="ORF">PHLGIDRAFT_130799</name>
</gene>
<dbReference type="GO" id="GO:0042438">
    <property type="term" value="P:melanin biosynthetic process"/>
    <property type="evidence" value="ECO:0007669"/>
    <property type="project" value="UniProtKB-KW"/>
</dbReference>
<evidence type="ECO:0000256" key="1">
    <source>
        <dbReference type="ARBA" id="ARBA00001973"/>
    </source>
</evidence>
<reference evidence="14 15" key="1">
    <citation type="journal article" date="2014" name="PLoS Genet.">
        <title>Analysis of the Phlebiopsis gigantea genome, transcriptome and secretome provides insight into its pioneer colonization strategies of wood.</title>
        <authorList>
            <person name="Hori C."/>
            <person name="Ishida T."/>
            <person name="Igarashi K."/>
            <person name="Samejima M."/>
            <person name="Suzuki H."/>
            <person name="Master E."/>
            <person name="Ferreira P."/>
            <person name="Ruiz-Duenas F.J."/>
            <person name="Held B."/>
            <person name="Canessa P."/>
            <person name="Larrondo L.F."/>
            <person name="Schmoll M."/>
            <person name="Druzhinina I.S."/>
            <person name="Kubicek C.P."/>
            <person name="Gaskell J.A."/>
            <person name="Kersten P."/>
            <person name="St John F."/>
            <person name="Glasner J."/>
            <person name="Sabat G."/>
            <person name="Splinter BonDurant S."/>
            <person name="Syed K."/>
            <person name="Yadav J."/>
            <person name="Mgbeahuruike A.C."/>
            <person name="Kovalchuk A."/>
            <person name="Asiegbu F.O."/>
            <person name="Lackner G."/>
            <person name="Hoffmeister D."/>
            <person name="Rencoret J."/>
            <person name="Gutierrez A."/>
            <person name="Sun H."/>
            <person name="Lindquist E."/>
            <person name="Barry K."/>
            <person name="Riley R."/>
            <person name="Grigoriev I.V."/>
            <person name="Henrissat B."/>
            <person name="Kues U."/>
            <person name="Berka R.M."/>
            <person name="Martinez A.T."/>
            <person name="Covert S.F."/>
            <person name="Blanchette R.A."/>
            <person name="Cullen D."/>
        </authorList>
    </citation>
    <scope>NUCLEOTIDE SEQUENCE [LARGE SCALE GENOMIC DNA]</scope>
    <source>
        <strain evidence="14 15">11061_1 CR5-6</strain>
    </source>
</reference>
<dbReference type="PANTHER" id="PTHR11474">
    <property type="entry name" value="TYROSINASE FAMILY MEMBER"/>
    <property type="match status" value="1"/>
</dbReference>
<dbReference type="AlphaFoldDB" id="A0A0C3NCS7"/>
<dbReference type="PROSITE" id="PS00497">
    <property type="entry name" value="TYROSINASE_1"/>
    <property type="match status" value="1"/>
</dbReference>
<comment type="similarity">
    <text evidence="2">Belongs to the tyrosinase family.</text>
</comment>
<evidence type="ECO:0000256" key="7">
    <source>
        <dbReference type="ARBA" id="ARBA00023033"/>
    </source>
</evidence>
<accession>A0A0C3NCS7</accession>
<dbReference type="Proteomes" id="UP000053257">
    <property type="component" value="Unassembled WGS sequence"/>
</dbReference>
<dbReference type="STRING" id="745531.A0A0C3NCS7"/>
<evidence type="ECO:0000256" key="8">
    <source>
        <dbReference type="ARBA" id="ARBA00023101"/>
    </source>
</evidence>
<dbReference type="PIRSF" id="PIRSF000340">
    <property type="entry name" value="MPO_fungal"/>
    <property type="match status" value="1"/>
</dbReference>
<dbReference type="OrthoDB" id="6132182at2759"/>
<feature type="domain" description="Tyrosinase copper-binding" evidence="12">
    <location>
        <begin position="84"/>
        <end position="101"/>
    </location>
</feature>
<feature type="region of interest" description="Disordered" evidence="11">
    <location>
        <begin position="549"/>
        <end position="578"/>
    </location>
</feature>
<comment type="cofactor">
    <cofactor evidence="1">
        <name>Cu(2+)</name>
        <dbReference type="ChEBI" id="CHEBI:29036"/>
    </cofactor>
</comment>
<dbReference type="PRINTS" id="PR00092">
    <property type="entry name" value="TYROSINASE"/>
</dbReference>
<dbReference type="InterPro" id="IPR008922">
    <property type="entry name" value="Di-copper_centre_dom_sf"/>
</dbReference>
<proteinExistence type="inferred from homology"/>
<evidence type="ECO:0000259" key="12">
    <source>
        <dbReference type="PROSITE" id="PS00497"/>
    </source>
</evidence>
<comment type="catalytic activity">
    <reaction evidence="10">
        <text>L-tyrosine + O2 = L-dopaquinone + H2O</text>
        <dbReference type="Rhea" id="RHEA:18117"/>
        <dbReference type="ChEBI" id="CHEBI:15377"/>
        <dbReference type="ChEBI" id="CHEBI:15379"/>
        <dbReference type="ChEBI" id="CHEBI:57924"/>
        <dbReference type="ChEBI" id="CHEBI:58315"/>
        <dbReference type="EC" id="1.14.18.1"/>
    </reaction>
</comment>
<organism evidence="14 15">
    <name type="scientific">Phlebiopsis gigantea (strain 11061_1 CR5-6)</name>
    <name type="common">White-rot fungus</name>
    <name type="synonym">Peniophora gigantea</name>
    <dbReference type="NCBI Taxonomy" id="745531"/>
    <lineage>
        <taxon>Eukaryota</taxon>
        <taxon>Fungi</taxon>
        <taxon>Dikarya</taxon>
        <taxon>Basidiomycota</taxon>
        <taxon>Agaricomycotina</taxon>
        <taxon>Agaricomycetes</taxon>
        <taxon>Polyporales</taxon>
        <taxon>Phanerochaetaceae</taxon>
        <taxon>Phlebiopsis</taxon>
    </lineage>
</organism>
<evidence type="ECO:0000259" key="13">
    <source>
        <dbReference type="PROSITE" id="PS00498"/>
    </source>
</evidence>
<keyword evidence="15" id="KW-1185">Reference proteome</keyword>
<dbReference type="SUPFAM" id="SSF48056">
    <property type="entry name" value="Di-copper centre-containing domain"/>
    <property type="match status" value="1"/>
</dbReference>
<evidence type="ECO:0000256" key="6">
    <source>
        <dbReference type="ARBA" id="ARBA00023008"/>
    </source>
</evidence>
<evidence type="ECO:0000256" key="3">
    <source>
        <dbReference type="ARBA" id="ARBA00011906"/>
    </source>
</evidence>
<evidence type="ECO:0000256" key="10">
    <source>
        <dbReference type="ARBA" id="ARBA00048881"/>
    </source>
</evidence>
<dbReference type="Gene3D" id="1.10.1280.10">
    <property type="entry name" value="Di-copper center containing domain from catechol oxidase"/>
    <property type="match status" value="1"/>
</dbReference>
<feature type="domain" description="Tyrosinase copper-binding" evidence="13">
    <location>
        <begin position="278"/>
        <end position="289"/>
    </location>
</feature>
<protein>
    <recommendedName>
        <fullName evidence="3">tyrosinase</fullName>
        <ecNumber evidence="3">1.14.18.1</ecNumber>
    </recommendedName>
</protein>
<dbReference type="GO" id="GO:0046872">
    <property type="term" value="F:metal ion binding"/>
    <property type="evidence" value="ECO:0007669"/>
    <property type="project" value="UniProtKB-KW"/>
</dbReference>
<dbReference type="GO" id="GO:0004503">
    <property type="term" value="F:tyrosinase activity"/>
    <property type="evidence" value="ECO:0007669"/>
    <property type="project" value="UniProtKB-EC"/>
</dbReference>
<dbReference type="EMBL" id="KN840684">
    <property type="protein sequence ID" value="KIP02309.1"/>
    <property type="molecule type" value="Genomic_DNA"/>
</dbReference>
<dbReference type="Pfam" id="PF00264">
    <property type="entry name" value="Tyrosinase"/>
    <property type="match status" value="1"/>
</dbReference>
<comment type="catalytic activity">
    <reaction evidence="9">
        <text>2 L-dopa + O2 = 2 L-dopaquinone + 2 H2O</text>
        <dbReference type="Rhea" id="RHEA:34287"/>
        <dbReference type="ChEBI" id="CHEBI:15377"/>
        <dbReference type="ChEBI" id="CHEBI:15379"/>
        <dbReference type="ChEBI" id="CHEBI:57504"/>
        <dbReference type="ChEBI" id="CHEBI:57924"/>
        <dbReference type="EC" id="1.14.18.1"/>
    </reaction>
</comment>
<keyword evidence="6" id="KW-0186">Copper</keyword>
<sequence length="578" mass="64318">MSQRGPFIISGAVGGAPNRLEIYDFVKNDKFFSLYIQALTEMSKMSQDDLLSFFQIGGIHGLPYVSWNESGNKEVGDWGGYCTHGSNLFPTWHRPYVSTYEQLLQQHAIEIAKTYTVDREGWNKAAQDMRTPYWDWAATSVPPKEVSSLEQVEIVRYDGARVKVPNPLIRYHFHPIDPSFPSPYDQWQITVRHPRPATGPNSKSNVPAMERTLRANYDSTRTNLYTMFRSVHNWPDFSNHTAAAGKTVANSLEGIHDNMHVYIGGSGQMGDPAVAGFDPIFFIHHANVDRLLALWSAVNPDVWVVDGPAVGGTWTIPADATVGDKTDLTPFWNAQTTYWESAEVTGTTKFGYTYPEFNGLDLADKQAVKRAITQKINELYGFTDDDFSAQSIAAPPASDAQQTVQTRDVDLSTPAYLDWTARVHVKKYEIGGSFSILLFVGEVPANPEEWHASPSFAGSYSGFVNSATEHCANCRNQRAAGVVLEGFVHLNNAIKKKVSSFAVDVVEPLLQEQLHWRILKVSGEVVDPSSVPSLEISVFHLDMDERPFPDPTTLPTHGDPQFHHRITRGRPGGADLSQ</sequence>
<evidence type="ECO:0000256" key="9">
    <source>
        <dbReference type="ARBA" id="ARBA00048233"/>
    </source>
</evidence>
<evidence type="ECO:0000256" key="4">
    <source>
        <dbReference type="ARBA" id="ARBA00022723"/>
    </source>
</evidence>
<dbReference type="HOGENOM" id="CLU_013691_3_0_1"/>
<evidence type="ECO:0000313" key="14">
    <source>
        <dbReference type="EMBL" id="KIP02309.1"/>
    </source>
</evidence>
<dbReference type="InterPro" id="IPR002227">
    <property type="entry name" value="Tyrosinase_Cu-bd"/>
</dbReference>
<dbReference type="EC" id="1.14.18.1" evidence="3"/>
<evidence type="ECO:0000256" key="5">
    <source>
        <dbReference type="ARBA" id="ARBA00023002"/>
    </source>
</evidence>
<evidence type="ECO:0000256" key="11">
    <source>
        <dbReference type="SAM" id="MobiDB-lite"/>
    </source>
</evidence>
<keyword evidence="8" id="KW-0470">Melanin biosynthesis</keyword>
<keyword evidence="7" id="KW-0503">Monooxygenase</keyword>
<dbReference type="Pfam" id="PF18132">
    <property type="entry name" value="Tyrosinase_C"/>
    <property type="match status" value="1"/>
</dbReference>
<dbReference type="PROSITE" id="PS00498">
    <property type="entry name" value="TYROSINASE_2"/>
    <property type="match status" value="1"/>
</dbReference>
<dbReference type="InterPro" id="IPR016216">
    <property type="entry name" value="Monophenol_mOase_fun"/>
</dbReference>
<evidence type="ECO:0000313" key="15">
    <source>
        <dbReference type="Proteomes" id="UP000053257"/>
    </source>
</evidence>
<name>A0A0C3NCS7_PHLG1</name>
<dbReference type="InterPro" id="IPR050316">
    <property type="entry name" value="Tyrosinase/Hemocyanin"/>
</dbReference>
<keyword evidence="5" id="KW-0560">Oxidoreductase</keyword>
<dbReference type="InterPro" id="IPR041640">
    <property type="entry name" value="Tyrosinase_C"/>
</dbReference>
<evidence type="ECO:0000256" key="2">
    <source>
        <dbReference type="ARBA" id="ARBA00009928"/>
    </source>
</evidence>
<keyword evidence="4" id="KW-0479">Metal-binding</keyword>